<keyword evidence="3" id="KW-1185">Reference proteome</keyword>
<dbReference type="EMBL" id="JBHFQA010000019">
    <property type="protein sequence ID" value="KAL2082329.1"/>
    <property type="molecule type" value="Genomic_DNA"/>
</dbReference>
<reference evidence="2 3" key="1">
    <citation type="submission" date="2024-09" db="EMBL/GenBank/DDBJ databases">
        <title>A chromosome-level genome assembly of Gray's grenadier anchovy, Coilia grayii.</title>
        <authorList>
            <person name="Fu Z."/>
        </authorList>
    </citation>
    <scope>NUCLEOTIDE SEQUENCE [LARGE SCALE GENOMIC DNA]</scope>
    <source>
        <strain evidence="2">G4</strain>
        <tissue evidence="2">Muscle</tissue>
    </source>
</reference>
<feature type="compositionally biased region" description="Low complexity" evidence="1">
    <location>
        <begin position="157"/>
        <end position="171"/>
    </location>
</feature>
<dbReference type="PANTHER" id="PTHR34488:SF1">
    <property type="entry name" value="SI:CH211-245H14.1-RELATED"/>
    <property type="match status" value="1"/>
</dbReference>
<organism evidence="2 3">
    <name type="scientific">Coilia grayii</name>
    <name type="common">Gray's grenadier anchovy</name>
    <dbReference type="NCBI Taxonomy" id="363190"/>
    <lineage>
        <taxon>Eukaryota</taxon>
        <taxon>Metazoa</taxon>
        <taxon>Chordata</taxon>
        <taxon>Craniata</taxon>
        <taxon>Vertebrata</taxon>
        <taxon>Euteleostomi</taxon>
        <taxon>Actinopterygii</taxon>
        <taxon>Neopterygii</taxon>
        <taxon>Teleostei</taxon>
        <taxon>Clupei</taxon>
        <taxon>Clupeiformes</taxon>
        <taxon>Clupeoidei</taxon>
        <taxon>Engraulidae</taxon>
        <taxon>Coilinae</taxon>
        <taxon>Coilia</taxon>
    </lineage>
</organism>
<dbReference type="AlphaFoldDB" id="A0ABD1J683"/>
<protein>
    <submittedName>
        <fullName evidence="2">Uncharacterized protein</fullName>
    </submittedName>
</protein>
<evidence type="ECO:0000313" key="3">
    <source>
        <dbReference type="Proteomes" id="UP001591681"/>
    </source>
</evidence>
<comment type="caution">
    <text evidence="2">The sequence shown here is derived from an EMBL/GenBank/DDBJ whole genome shotgun (WGS) entry which is preliminary data.</text>
</comment>
<sequence>MNAAKTNQNYRTCNFFHVLLDLQGRGAIREQIQQLSHEAAWVFADVGLDESEILTLSKQDLNELLPGTRNFKIRRRIAELINSAKQESPESSDSLVTRLRDLISRDDVKNSPVASAVLEDYLHILRDTEKQLASSLDLLRQHVKQLEDLRRPPQGHPSAVGPAAACPVGPVRNETHPRLNRTTTASPVKIHLLVCGKTLGFHADLLRRVGVPTQEVDVEQCQVVLLFCPVYSRAGTDIDAALSAVPGNKDAVMVIMHYTYYPQQSLTRTNASYPDNICTVVHIFFHDSGLLNCDSNRQALADIEAALKTYTAVQ</sequence>
<dbReference type="Proteomes" id="UP001591681">
    <property type="component" value="Unassembled WGS sequence"/>
</dbReference>
<evidence type="ECO:0000313" key="2">
    <source>
        <dbReference type="EMBL" id="KAL2082329.1"/>
    </source>
</evidence>
<accession>A0ABD1J683</accession>
<proteinExistence type="predicted"/>
<dbReference type="PANTHER" id="PTHR34488">
    <property type="entry name" value="SI:CH211-245H14.1-RELATED"/>
    <property type="match status" value="1"/>
</dbReference>
<feature type="region of interest" description="Disordered" evidence="1">
    <location>
        <begin position="151"/>
        <end position="172"/>
    </location>
</feature>
<name>A0ABD1J683_9TELE</name>
<gene>
    <name evidence="2" type="ORF">ACEWY4_022147</name>
</gene>
<evidence type="ECO:0000256" key="1">
    <source>
        <dbReference type="SAM" id="MobiDB-lite"/>
    </source>
</evidence>